<dbReference type="GO" id="GO:0005509">
    <property type="term" value="F:calcium ion binding"/>
    <property type="evidence" value="ECO:0007669"/>
    <property type="project" value="InterPro"/>
</dbReference>
<dbReference type="PROSITE" id="PS00018">
    <property type="entry name" value="EF_HAND_1"/>
    <property type="match status" value="2"/>
</dbReference>
<dbReference type="AlphaFoldDB" id="A0A7S3ANV0"/>
<evidence type="ECO:0000256" key="1">
    <source>
        <dbReference type="ARBA" id="ARBA00022837"/>
    </source>
</evidence>
<reference evidence="3" key="1">
    <citation type="submission" date="2021-01" db="EMBL/GenBank/DDBJ databases">
        <authorList>
            <person name="Corre E."/>
            <person name="Pelletier E."/>
            <person name="Niang G."/>
            <person name="Scheremetjew M."/>
            <person name="Finn R."/>
            <person name="Kale V."/>
            <person name="Holt S."/>
            <person name="Cochrane G."/>
            <person name="Meng A."/>
            <person name="Brown T."/>
            <person name="Cohen L."/>
        </authorList>
    </citation>
    <scope>NUCLEOTIDE SEQUENCE</scope>
    <source>
        <strain evidence="3">CCMP281</strain>
    </source>
</reference>
<evidence type="ECO:0000313" key="3">
    <source>
        <dbReference type="EMBL" id="CAE0108392.1"/>
    </source>
</evidence>
<dbReference type="Pfam" id="PF13202">
    <property type="entry name" value="EF-hand_5"/>
    <property type="match status" value="2"/>
</dbReference>
<sequence>MAMSLKGNAALYGPQGGAASVAQALTDSVLLRFSTDDFAAVRRSEPALMLQLLLAIIRQGGLLAASRQRVLPCKETALVALMRSSTSDTDSLACPTACPLAEAQDGACYHVELTGFQKARFDEIFDLVDDDGSNLVSVSELQSFLATLGHSIPTDQLHAVIKRYNLFPGETSGIEESSREFNKEQFREFIRQILVSDISLSLYERLKSVHAAAVERGVVDRKATVALLASIGIQLPDNIKTEELLDVMDADGSGDIDFEELLVGIGMLKRQTLEWSEIKTIFDDLFHHNGKVGHRDLNAEDFSMLFNLKAEEAEELVFLADKDRFNVGADEEATGDADEIDLAEFYQMILEWA</sequence>
<dbReference type="PROSITE" id="PS50222">
    <property type="entry name" value="EF_HAND_2"/>
    <property type="match status" value="2"/>
</dbReference>
<dbReference type="InterPro" id="IPR011992">
    <property type="entry name" value="EF-hand-dom_pair"/>
</dbReference>
<dbReference type="SMART" id="SM00054">
    <property type="entry name" value="EFh"/>
    <property type="match status" value="2"/>
</dbReference>
<gene>
    <name evidence="3" type="ORF">HERI1096_LOCUS9052</name>
</gene>
<feature type="domain" description="EF-hand" evidence="2">
    <location>
        <begin position="236"/>
        <end position="271"/>
    </location>
</feature>
<dbReference type="SUPFAM" id="SSF47473">
    <property type="entry name" value="EF-hand"/>
    <property type="match status" value="1"/>
</dbReference>
<name>A0A7S3ANV0_9EUKA</name>
<organism evidence="3">
    <name type="scientific">Haptolina ericina</name>
    <dbReference type="NCBI Taxonomy" id="156174"/>
    <lineage>
        <taxon>Eukaryota</taxon>
        <taxon>Haptista</taxon>
        <taxon>Haptophyta</taxon>
        <taxon>Prymnesiophyceae</taxon>
        <taxon>Prymnesiales</taxon>
        <taxon>Prymnesiaceae</taxon>
        <taxon>Haptolina</taxon>
    </lineage>
</organism>
<dbReference type="InterPro" id="IPR002048">
    <property type="entry name" value="EF_hand_dom"/>
</dbReference>
<protein>
    <recommendedName>
        <fullName evidence="2">EF-hand domain-containing protein</fullName>
    </recommendedName>
</protein>
<evidence type="ECO:0000259" key="2">
    <source>
        <dbReference type="PROSITE" id="PS50222"/>
    </source>
</evidence>
<dbReference type="EMBL" id="HBHX01016173">
    <property type="protein sequence ID" value="CAE0108392.1"/>
    <property type="molecule type" value="Transcribed_RNA"/>
</dbReference>
<feature type="domain" description="EF-hand" evidence="2">
    <location>
        <begin position="116"/>
        <end position="151"/>
    </location>
</feature>
<dbReference type="InterPro" id="IPR018247">
    <property type="entry name" value="EF_Hand_1_Ca_BS"/>
</dbReference>
<accession>A0A7S3ANV0</accession>
<dbReference type="Gene3D" id="1.10.238.10">
    <property type="entry name" value="EF-hand"/>
    <property type="match status" value="2"/>
</dbReference>
<keyword evidence="1" id="KW-0106">Calcium</keyword>
<proteinExistence type="predicted"/>